<dbReference type="InterPro" id="IPR039793">
    <property type="entry name" value="UROS/Hem4"/>
</dbReference>
<keyword evidence="1" id="KW-0812">Transmembrane</keyword>
<organism evidence="3 4">
    <name type="scientific">Lentinula detonsa</name>
    <dbReference type="NCBI Taxonomy" id="2804962"/>
    <lineage>
        <taxon>Eukaryota</taxon>
        <taxon>Fungi</taxon>
        <taxon>Dikarya</taxon>
        <taxon>Basidiomycota</taxon>
        <taxon>Agaricomycotina</taxon>
        <taxon>Agaricomycetes</taxon>
        <taxon>Agaricomycetidae</taxon>
        <taxon>Agaricales</taxon>
        <taxon>Marasmiineae</taxon>
        <taxon>Omphalotaceae</taxon>
        <taxon>Lentinula</taxon>
    </lineage>
</organism>
<accession>A0A9W8TW39</accession>
<keyword evidence="1" id="KW-1133">Transmembrane helix</keyword>
<dbReference type="AlphaFoldDB" id="A0A9W8TW39"/>
<evidence type="ECO:0000313" key="3">
    <source>
        <dbReference type="EMBL" id="KAJ3742946.1"/>
    </source>
</evidence>
<protein>
    <submittedName>
        <fullName evidence="3">Tetrapyrrole biosynthesis uroporphyrinogen III synthase</fullName>
    </submittedName>
</protein>
<dbReference type="EMBL" id="JANVFU010000009">
    <property type="protein sequence ID" value="KAJ3742946.1"/>
    <property type="molecule type" value="Genomic_DNA"/>
</dbReference>
<keyword evidence="1" id="KW-0472">Membrane</keyword>
<evidence type="ECO:0000259" key="2">
    <source>
        <dbReference type="Pfam" id="PF02602"/>
    </source>
</evidence>
<keyword evidence="4" id="KW-1185">Reference proteome</keyword>
<dbReference type="GO" id="GO:0005829">
    <property type="term" value="C:cytosol"/>
    <property type="evidence" value="ECO:0007669"/>
    <property type="project" value="TreeGrafter"/>
</dbReference>
<dbReference type="GO" id="GO:0006780">
    <property type="term" value="P:uroporphyrinogen III biosynthetic process"/>
    <property type="evidence" value="ECO:0007669"/>
    <property type="project" value="InterPro"/>
</dbReference>
<dbReference type="SUPFAM" id="SSF69618">
    <property type="entry name" value="HemD-like"/>
    <property type="match status" value="1"/>
</dbReference>
<dbReference type="Proteomes" id="UP001142393">
    <property type="component" value="Unassembled WGS sequence"/>
</dbReference>
<comment type="caution">
    <text evidence="3">The sequence shown here is derived from an EMBL/GenBank/DDBJ whole genome shotgun (WGS) entry which is preliminary data.</text>
</comment>
<sequence length="278" mass="31032">MRTFTILLRTPDSSTIDKYEAAFNVSGQQYKAVCVPVLETVLMNLEELKQTIISGPKVDGVVMTSARSCEAWKTSIAQCPDEQTVMKLWSNIPFYVVGAATAASLRDIYSNPDQIRGEHSGTAEQLARFILDETQDHPPKCLLYLVGDKNRDTLPKLMDEGHVGLVSLQVYETCGSSKFPADLSEALKGREKDDDFWIVFFAPSAAAFVFPYLQMHFRFRTIDTSQLSTDDRSLVRIAAIGPTTASFLRDNLHLHVDAMPSKPNPESLSKVIRECLYT</sequence>
<dbReference type="PANTHER" id="PTHR12390:SF0">
    <property type="entry name" value="UROPORPHYRINOGEN-III SYNTHASE"/>
    <property type="match status" value="1"/>
</dbReference>
<dbReference type="InterPro" id="IPR003754">
    <property type="entry name" value="4pyrrol_synth_uPrphyn_synth"/>
</dbReference>
<evidence type="ECO:0000313" key="4">
    <source>
        <dbReference type="Proteomes" id="UP001142393"/>
    </source>
</evidence>
<dbReference type="PANTHER" id="PTHR12390">
    <property type="entry name" value="UROPORPHYRINOGEN III SYNTHASE"/>
    <property type="match status" value="1"/>
</dbReference>
<dbReference type="Pfam" id="PF02602">
    <property type="entry name" value="HEM4"/>
    <property type="match status" value="1"/>
</dbReference>
<proteinExistence type="predicted"/>
<gene>
    <name evidence="3" type="ORF">DFH05DRAFT_1498648</name>
</gene>
<dbReference type="GO" id="GO:0004852">
    <property type="term" value="F:uroporphyrinogen-III synthase activity"/>
    <property type="evidence" value="ECO:0007669"/>
    <property type="project" value="InterPro"/>
</dbReference>
<dbReference type="Gene3D" id="3.40.50.10090">
    <property type="match status" value="2"/>
</dbReference>
<dbReference type="InterPro" id="IPR036108">
    <property type="entry name" value="4pyrrol_syn_uPrphyn_synt_sf"/>
</dbReference>
<feature type="domain" description="Tetrapyrrole biosynthesis uroporphyrinogen III synthase" evidence="2">
    <location>
        <begin position="27"/>
        <end position="268"/>
    </location>
</feature>
<feature type="transmembrane region" description="Helical" evidence="1">
    <location>
        <begin position="196"/>
        <end position="213"/>
    </location>
</feature>
<evidence type="ECO:0000256" key="1">
    <source>
        <dbReference type="SAM" id="Phobius"/>
    </source>
</evidence>
<reference evidence="3 4" key="1">
    <citation type="journal article" date="2023" name="Proc. Natl. Acad. Sci. U.S.A.">
        <title>A global phylogenomic analysis of the shiitake genus Lentinula.</title>
        <authorList>
            <person name="Sierra-Patev S."/>
            <person name="Min B."/>
            <person name="Naranjo-Ortiz M."/>
            <person name="Looney B."/>
            <person name="Konkel Z."/>
            <person name="Slot J.C."/>
            <person name="Sakamoto Y."/>
            <person name="Steenwyk J.L."/>
            <person name="Rokas A."/>
            <person name="Carro J."/>
            <person name="Camarero S."/>
            <person name="Ferreira P."/>
            <person name="Molpeceres G."/>
            <person name="Ruiz-Duenas F.J."/>
            <person name="Serrano A."/>
            <person name="Henrissat B."/>
            <person name="Drula E."/>
            <person name="Hughes K.W."/>
            <person name="Mata J.L."/>
            <person name="Ishikawa N.K."/>
            <person name="Vargas-Isla R."/>
            <person name="Ushijima S."/>
            <person name="Smith C.A."/>
            <person name="Donoghue J."/>
            <person name="Ahrendt S."/>
            <person name="Andreopoulos W."/>
            <person name="He G."/>
            <person name="LaButti K."/>
            <person name="Lipzen A."/>
            <person name="Ng V."/>
            <person name="Riley R."/>
            <person name="Sandor L."/>
            <person name="Barry K."/>
            <person name="Martinez A.T."/>
            <person name="Xiao Y."/>
            <person name="Gibbons J.G."/>
            <person name="Terashima K."/>
            <person name="Grigoriev I.V."/>
            <person name="Hibbett D."/>
        </authorList>
    </citation>
    <scope>NUCLEOTIDE SEQUENCE [LARGE SCALE GENOMIC DNA]</scope>
    <source>
        <strain evidence="3 4">TFB7810</strain>
    </source>
</reference>
<dbReference type="CDD" id="cd06578">
    <property type="entry name" value="HemD"/>
    <property type="match status" value="1"/>
</dbReference>
<name>A0A9W8TW39_9AGAR</name>